<organism evidence="2 3">
    <name type="scientific">Puccinia graminis f. sp. tritici</name>
    <dbReference type="NCBI Taxonomy" id="56615"/>
    <lineage>
        <taxon>Eukaryota</taxon>
        <taxon>Fungi</taxon>
        <taxon>Dikarya</taxon>
        <taxon>Basidiomycota</taxon>
        <taxon>Pucciniomycotina</taxon>
        <taxon>Pucciniomycetes</taxon>
        <taxon>Pucciniales</taxon>
        <taxon>Pucciniaceae</taxon>
        <taxon>Puccinia</taxon>
    </lineage>
</organism>
<evidence type="ECO:0000256" key="1">
    <source>
        <dbReference type="SAM" id="MobiDB-lite"/>
    </source>
</evidence>
<gene>
    <name evidence="2" type="ORF">PGT21_005096</name>
</gene>
<accession>A0A5B0PQR8</accession>
<dbReference type="Proteomes" id="UP000324748">
    <property type="component" value="Unassembled WGS sequence"/>
</dbReference>
<dbReference type="EMBL" id="VSWC01000042">
    <property type="protein sequence ID" value="KAA1103052.1"/>
    <property type="molecule type" value="Genomic_DNA"/>
</dbReference>
<evidence type="ECO:0000313" key="2">
    <source>
        <dbReference type="EMBL" id="KAA1103052.1"/>
    </source>
</evidence>
<feature type="compositionally biased region" description="Polar residues" evidence="1">
    <location>
        <begin position="93"/>
        <end position="106"/>
    </location>
</feature>
<protein>
    <submittedName>
        <fullName evidence="2">Uncharacterized protein</fullName>
    </submittedName>
</protein>
<evidence type="ECO:0000313" key="3">
    <source>
        <dbReference type="Proteomes" id="UP000324748"/>
    </source>
</evidence>
<keyword evidence="3" id="KW-1185">Reference proteome</keyword>
<feature type="compositionally biased region" description="Basic and acidic residues" evidence="1">
    <location>
        <begin position="47"/>
        <end position="66"/>
    </location>
</feature>
<feature type="region of interest" description="Disordered" evidence="1">
    <location>
        <begin position="84"/>
        <end position="106"/>
    </location>
</feature>
<reference evidence="2 3" key="1">
    <citation type="submission" date="2019-05" db="EMBL/GenBank/DDBJ databases">
        <title>Emergence of the Ug99 lineage of the wheat stem rust pathogen through somatic hybridization.</title>
        <authorList>
            <person name="Li F."/>
            <person name="Upadhyaya N.M."/>
            <person name="Sperschneider J."/>
            <person name="Matny O."/>
            <person name="Nguyen-Phuc H."/>
            <person name="Mago R."/>
            <person name="Raley C."/>
            <person name="Miller M.E."/>
            <person name="Silverstein K.A.T."/>
            <person name="Henningsen E."/>
            <person name="Hirsch C.D."/>
            <person name="Visser B."/>
            <person name="Pretorius Z.A."/>
            <person name="Steffenson B.J."/>
            <person name="Schwessinger B."/>
            <person name="Dodds P.N."/>
            <person name="Figueroa M."/>
        </authorList>
    </citation>
    <scope>NUCLEOTIDE SEQUENCE [LARGE SCALE GENOMIC DNA]</scope>
    <source>
        <strain evidence="2">21-0</strain>
    </source>
</reference>
<feature type="region of interest" description="Disordered" evidence="1">
    <location>
        <begin position="47"/>
        <end position="68"/>
    </location>
</feature>
<sequence>MEVGGEDPGGKSSLSLQTYRERGGHVASLVQLWHPDGGAVDDAHLRCSSESSHPRDAPDPVARRDATPINYSNYYNRRLIGTVTKLPPDWPRSRQTQPTPVTSHRL</sequence>
<dbReference type="AlphaFoldDB" id="A0A5B0PQR8"/>
<proteinExistence type="predicted"/>
<comment type="caution">
    <text evidence="2">The sequence shown here is derived from an EMBL/GenBank/DDBJ whole genome shotgun (WGS) entry which is preliminary data.</text>
</comment>
<name>A0A5B0PQR8_PUCGR</name>